<organism evidence="8 9">
    <name type="scientific">Pseudooceanicola albus</name>
    <dbReference type="NCBI Taxonomy" id="2692189"/>
    <lineage>
        <taxon>Bacteria</taxon>
        <taxon>Pseudomonadati</taxon>
        <taxon>Pseudomonadota</taxon>
        <taxon>Alphaproteobacteria</taxon>
        <taxon>Rhodobacterales</taxon>
        <taxon>Paracoccaceae</taxon>
        <taxon>Pseudooceanicola</taxon>
    </lineage>
</organism>
<name>A0A6L7G072_9RHOB</name>
<evidence type="ECO:0000256" key="1">
    <source>
        <dbReference type="ARBA" id="ARBA00000373"/>
    </source>
</evidence>
<feature type="domain" description="Guanylate kinase-like" evidence="7">
    <location>
        <begin position="3"/>
        <end position="176"/>
    </location>
</feature>
<dbReference type="SUPFAM" id="SSF52540">
    <property type="entry name" value="P-loop containing nucleoside triphosphate hydrolases"/>
    <property type="match status" value="1"/>
</dbReference>
<proteinExistence type="inferred from homology"/>
<comment type="similarity">
    <text evidence="6">Belongs to the ribose 1,5-bisphosphokinase family.</text>
</comment>
<dbReference type="GO" id="GO:0006015">
    <property type="term" value="P:5-phosphoribose 1-diphosphate biosynthetic process"/>
    <property type="evidence" value="ECO:0007669"/>
    <property type="project" value="UniProtKB-UniRule"/>
</dbReference>
<dbReference type="PROSITE" id="PS50052">
    <property type="entry name" value="GUANYLATE_KINASE_2"/>
    <property type="match status" value="1"/>
</dbReference>
<dbReference type="GO" id="GO:0019634">
    <property type="term" value="P:organic phosphonate metabolic process"/>
    <property type="evidence" value="ECO:0007669"/>
    <property type="project" value="UniProtKB-UniRule"/>
</dbReference>
<dbReference type="InterPro" id="IPR012699">
    <property type="entry name" value="PhnN"/>
</dbReference>
<dbReference type="EC" id="2.7.4.23" evidence="6"/>
<dbReference type="HAMAP" id="MF_00836">
    <property type="entry name" value="PhnN"/>
    <property type="match status" value="1"/>
</dbReference>
<evidence type="ECO:0000256" key="6">
    <source>
        <dbReference type="HAMAP-Rule" id="MF_00836"/>
    </source>
</evidence>
<comment type="pathway">
    <text evidence="2 6">Metabolic intermediate biosynthesis; 5-phospho-alpha-D-ribose 1-diphosphate biosynthesis; 5-phospho-alpha-D-ribose 1-diphosphate from D-ribose 5-phosphate (route II): step 3/3.</text>
</comment>
<keyword evidence="8" id="KW-0418">Kinase</keyword>
<accession>A0A6L7G072</accession>
<comment type="function">
    <text evidence="6">Catalyzes the phosphorylation of ribose 1,5-bisphosphate to 5-phospho-D-ribosyl alpha-1-diphosphate (PRPP).</text>
</comment>
<feature type="binding site" evidence="6">
    <location>
        <begin position="10"/>
        <end position="17"/>
    </location>
    <ligand>
        <name>ATP</name>
        <dbReference type="ChEBI" id="CHEBI:30616"/>
    </ligand>
</feature>
<sequence>MAGRLIGVVGPSGVGKDSVMQAVAARRPGTVLVRRVITRDGAAGGEVFDSVSRSEFLAREAAGAFLLSWQAHGLHYGIPDDVGDALAAGQDALVNLSRGVLGLARARVPGFLCLRLSAPVPVLAARLAARGREDAGDIARRLARADFALPPGIPATEVDNSGPLDATVARVLALLEDMPAQ</sequence>
<keyword evidence="9" id="KW-1185">Reference proteome</keyword>
<evidence type="ECO:0000256" key="4">
    <source>
        <dbReference type="ARBA" id="ARBA00022741"/>
    </source>
</evidence>
<comment type="caution">
    <text evidence="8">The sequence shown here is derived from an EMBL/GenBank/DDBJ whole genome shotgun (WGS) entry which is preliminary data.</text>
</comment>
<gene>
    <name evidence="6 8" type="primary">phnN</name>
    <name evidence="8" type="ORF">GR170_03505</name>
</gene>
<dbReference type="EMBL" id="WUMU01000003">
    <property type="protein sequence ID" value="MXN16888.1"/>
    <property type="molecule type" value="Genomic_DNA"/>
</dbReference>
<keyword evidence="3 6" id="KW-0808">Transferase</keyword>
<dbReference type="RefSeq" id="WP_160891673.1">
    <property type="nucleotide sequence ID" value="NZ_WUMU01000003.1"/>
</dbReference>
<evidence type="ECO:0000256" key="5">
    <source>
        <dbReference type="ARBA" id="ARBA00022840"/>
    </source>
</evidence>
<evidence type="ECO:0000256" key="3">
    <source>
        <dbReference type="ARBA" id="ARBA00022679"/>
    </source>
</evidence>
<reference evidence="8 9" key="1">
    <citation type="submission" date="2019-12" db="EMBL/GenBank/DDBJ databases">
        <authorList>
            <person name="Li M."/>
        </authorList>
    </citation>
    <scope>NUCLEOTIDE SEQUENCE [LARGE SCALE GENOMIC DNA]</scope>
    <source>
        <strain evidence="8 9">GBMRC 2024</strain>
    </source>
</reference>
<dbReference type="GO" id="GO:0005524">
    <property type="term" value="F:ATP binding"/>
    <property type="evidence" value="ECO:0007669"/>
    <property type="project" value="UniProtKB-KW"/>
</dbReference>
<dbReference type="InterPro" id="IPR027417">
    <property type="entry name" value="P-loop_NTPase"/>
</dbReference>
<comment type="catalytic activity">
    <reaction evidence="1 6">
        <text>alpha-D-ribose 1,5-bisphosphate + ATP = 5-phospho-alpha-D-ribose 1-diphosphate + ADP</text>
        <dbReference type="Rhea" id="RHEA:20109"/>
        <dbReference type="ChEBI" id="CHEBI:30616"/>
        <dbReference type="ChEBI" id="CHEBI:58017"/>
        <dbReference type="ChEBI" id="CHEBI:68688"/>
        <dbReference type="ChEBI" id="CHEBI:456216"/>
        <dbReference type="EC" id="2.7.4.23"/>
    </reaction>
</comment>
<dbReference type="InterPro" id="IPR008144">
    <property type="entry name" value="Guanylate_kin-like_dom"/>
</dbReference>
<keyword evidence="5 6" id="KW-0067">ATP-binding</keyword>
<evidence type="ECO:0000313" key="8">
    <source>
        <dbReference type="EMBL" id="MXN16888.1"/>
    </source>
</evidence>
<dbReference type="Gene3D" id="3.40.50.300">
    <property type="entry name" value="P-loop containing nucleotide triphosphate hydrolases"/>
    <property type="match status" value="1"/>
</dbReference>
<dbReference type="Proteomes" id="UP000477911">
    <property type="component" value="Unassembled WGS sequence"/>
</dbReference>
<dbReference type="AlphaFoldDB" id="A0A6L7G072"/>
<dbReference type="GO" id="GO:0033863">
    <property type="term" value="F:ribose 1,5-bisphosphate phosphokinase activity"/>
    <property type="evidence" value="ECO:0007669"/>
    <property type="project" value="UniProtKB-UniRule"/>
</dbReference>
<dbReference type="SMART" id="SM00072">
    <property type="entry name" value="GuKc"/>
    <property type="match status" value="1"/>
</dbReference>
<dbReference type="InterPro" id="IPR008145">
    <property type="entry name" value="GK/Ca_channel_bsu"/>
</dbReference>
<evidence type="ECO:0000313" key="9">
    <source>
        <dbReference type="Proteomes" id="UP000477911"/>
    </source>
</evidence>
<protein>
    <recommendedName>
        <fullName evidence="6">Ribose 1,5-bisphosphate phosphokinase PhnN</fullName>
        <ecNumber evidence="6">2.7.4.23</ecNumber>
    </recommendedName>
    <alternativeName>
        <fullName evidence="6">Ribose 1,5-bisphosphokinase</fullName>
    </alternativeName>
</protein>
<keyword evidence="4 6" id="KW-0547">Nucleotide-binding</keyword>
<evidence type="ECO:0000256" key="2">
    <source>
        <dbReference type="ARBA" id="ARBA00005069"/>
    </source>
</evidence>
<dbReference type="UniPathway" id="UPA00087">
    <property type="reaction ID" value="UER00175"/>
</dbReference>
<evidence type="ECO:0000259" key="7">
    <source>
        <dbReference type="PROSITE" id="PS50052"/>
    </source>
</evidence>
<dbReference type="NCBIfam" id="TIGR02322">
    <property type="entry name" value="phosphon_PhnN"/>
    <property type="match status" value="1"/>
</dbReference>